<evidence type="ECO:0000259" key="8">
    <source>
        <dbReference type="PROSITE" id="PS50011"/>
    </source>
</evidence>
<evidence type="ECO:0000256" key="6">
    <source>
        <dbReference type="ARBA" id="ARBA00041902"/>
    </source>
</evidence>
<dbReference type="PROSITE" id="PS00107">
    <property type="entry name" value="PROTEIN_KINASE_ATP"/>
    <property type="match status" value="1"/>
</dbReference>
<dbReference type="PANTHER" id="PTHR24056">
    <property type="entry name" value="CELL DIVISION PROTEIN KINASE"/>
    <property type="match status" value="1"/>
</dbReference>
<evidence type="ECO:0000256" key="7">
    <source>
        <dbReference type="ARBA" id="ARBA00042858"/>
    </source>
</evidence>
<protein>
    <recommendedName>
        <fullName evidence="5">Cyclin-dependent kinase 2 homolog</fullName>
    </recommendedName>
    <alternativeName>
        <fullName evidence="6">Cell division control protein 2 homolog</fullName>
    </alternativeName>
    <alternativeName>
        <fullName evidence="7">cdc2-related kinase 2</fullName>
    </alternativeName>
</protein>
<evidence type="ECO:0000256" key="2">
    <source>
        <dbReference type="ARBA" id="ARBA00022741"/>
    </source>
</evidence>
<feature type="domain" description="Protein kinase" evidence="8">
    <location>
        <begin position="292"/>
        <end position="584"/>
    </location>
</feature>
<dbReference type="SMART" id="SM00220">
    <property type="entry name" value="S_TKc"/>
    <property type="match status" value="1"/>
</dbReference>
<dbReference type="PROSITE" id="PS00108">
    <property type="entry name" value="PROTEIN_KINASE_ST"/>
    <property type="match status" value="1"/>
</dbReference>
<evidence type="ECO:0000256" key="3">
    <source>
        <dbReference type="ARBA" id="ARBA00022840"/>
    </source>
</evidence>
<dbReference type="PROSITE" id="PS50011">
    <property type="entry name" value="PROTEIN_KINASE_DOM"/>
    <property type="match status" value="1"/>
</dbReference>
<dbReference type="InterPro" id="IPR008271">
    <property type="entry name" value="Ser/Thr_kinase_AS"/>
</dbReference>
<dbReference type="InterPro" id="IPR050108">
    <property type="entry name" value="CDK"/>
</dbReference>
<sequence>MGWTATRSRAGMDAGHQLAVAAMLNMDNTLVEEEVVHRILGRHETDKWMPEVEDKDLEAVVRDTLLVGEQDEALRELSKRRSTVSAKALRPKVATMYKQAIQDLEKDFWKAGQEARRKKTQAAEKDGKKQKTQYDRVYNKLSATVDEKVKGMVPGNVHIWTDPKNGRWKVGENVAGKACVTQAWAWVEHHEGLVDPCSKYCAMVPRPKLKEVGLQRLPSAWALKTRPDLREAYLKKAHDGYNQNRAERKEYERALRTEVPAFSSTDKPVPEVPVGDDFEGRGVFRFTAEDPLLAEGLLGRGTYGEVFACRFQSLKLALKVAVRTPDKDTAVLDVHKDGLEKTWDLTREYTVISQVGPHPNVLQLYSLVTSSTSHTGILMERASCDLFKVVRELKTEDKDDGVPWTTRRTQLTSYFRQTLVGLTYVHGKNIVHLDVKTNNFLVFLPEERVVLSDFGFCRALPIGGKCRVRADEVYAAYYRPIELLYSGAAKVEVGVRADMWAFGVVAWDCYARSTRSLFAPDPKALVKTSKSIEQALLRFHTAWREKATDLHLLDDDIAQPTFAACFRLEDERRSSQDLYRDLRFRLIQTVETAI</sequence>
<keyword evidence="10" id="KW-1185">Reference proteome</keyword>
<dbReference type="Proteomes" id="UP000186817">
    <property type="component" value="Unassembled WGS sequence"/>
</dbReference>
<gene>
    <name evidence="9" type="primary">Dclk3</name>
    <name evidence="9" type="ORF">AK812_SmicGene4572</name>
</gene>
<dbReference type="Gene3D" id="3.30.200.20">
    <property type="entry name" value="Phosphorylase Kinase, domain 1"/>
    <property type="match status" value="1"/>
</dbReference>
<keyword evidence="9" id="KW-0808">Transferase</keyword>
<evidence type="ECO:0000313" key="10">
    <source>
        <dbReference type="Proteomes" id="UP000186817"/>
    </source>
</evidence>
<dbReference type="Gene3D" id="1.10.510.10">
    <property type="entry name" value="Transferase(Phosphotransferase) domain 1"/>
    <property type="match status" value="1"/>
</dbReference>
<reference evidence="9 10" key="1">
    <citation type="submission" date="2016-02" db="EMBL/GenBank/DDBJ databases">
        <title>Genome analysis of coral dinoflagellate symbionts highlights evolutionary adaptations to a symbiotic lifestyle.</title>
        <authorList>
            <person name="Aranda M."/>
            <person name="Li Y."/>
            <person name="Liew Y.J."/>
            <person name="Baumgarten S."/>
            <person name="Simakov O."/>
            <person name="Wilson M."/>
            <person name="Piel J."/>
            <person name="Ashoor H."/>
            <person name="Bougouffa S."/>
            <person name="Bajic V.B."/>
            <person name="Ryu T."/>
            <person name="Ravasi T."/>
            <person name="Bayer T."/>
            <person name="Micklem G."/>
            <person name="Kim H."/>
            <person name="Bhak J."/>
            <person name="Lajeunesse T.C."/>
            <person name="Voolstra C.R."/>
        </authorList>
    </citation>
    <scope>NUCLEOTIDE SEQUENCE [LARGE SCALE GENOMIC DNA]</scope>
    <source>
        <strain evidence="9 10">CCMP2467</strain>
    </source>
</reference>
<evidence type="ECO:0000256" key="5">
    <source>
        <dbReference type="ARBA" id="ARBA00039612"/>
    </source>
</evidence>
<comment type="subunit">
    <text evidence="4">May form a complex composed of at least the catalytic subunit CRK2 and a cyclin.</text>
</comment>
<dbReference type="GO" id="GO:0005634">
    <property type="term" value="C:nucleus"/>
    <property type="evidence" value="ECO:0007669"/>
    <property type="project" value="TreeGrafter"/>
</dbReference>
<dbReference type="InterPro" id="IPR000719">
    <property type="entry name" value="Prot_kinase_dom"/>
</dbReference>
<keyword evidence="3" id="KW-0067">ATP-binding</keyword>
<dbReference type="GO" id="GO:0005524">
    <property type="term" value="F:ATP binding"/>
    <property type="evidence" value="ECO:0007669"/>
    <property type="project" value="UniProtKB-UniRule"/>
</dbReference>
<dbReference type="CDD" id="cd00180">
    <property type="entry name" value="PKc"/>
    <property type="match status" value="1"/>
</dbReference>
<dbReference type="OrthoDB" id="266718at2759"/>
<organism evidence="9 10">
    <name type="scientific">Symbiodinium microadriaticum</name>
    <name type="common">Dinoflagellate</name>
    <name type="synonym">Zooxanthella microadriatica</name>
    <dbReference type="NCBI Taxonomy" id="2951"/>
    <lineage>
        <taxon>Eukaryota</taxon>
        <taxon>Sar</taxon>
        <taxon>Alveolata</taxon>
        <taxon>Dinophyceae</taxon>
        <taxon>Suessiales</taxon>
        <taxon>Symbiodiniaceae</taxon>
        <taxon>Symbiodinium</taxon>
    </lineage>
</organism>
<name>A0A1Q9EVW0_SYMMI</name>
<keyword evidence="9" id="KW-0418">Kinase</keyword>
<evidence type="ECO:0000313" key="9">
    <source>
        <dbReference type="EMBL" id="OLQ11560.1"/>
    </source>
</evidence>
<dbReference type="Pfam" id="PF00069">
    <property type="entry name" value="Pkinase"/>
    <property type="match status" value="1"/>
</dbReference>
<proteinExistence type="inferred from homology"/>
<dbReference type="SUPFAM" id="SSF56112">
    <property type="entry name" value="Protein kinase-like (PK-like)"/>
    <property type="match status" value="1"/>
</dbReference>
<dbReference type="InterPro" id="IPR017441">
    <property type="entry name" value="Protein_kinase_ATP_BS"/>
</dbReference>
<evidence type="ECO:0000256" key="4">
    <source>
        <dbReference type="ARBA" id="ARBA00038543"/>
    </source>
</evidence>
<accession>A0A1Q9EVW0</accession>
<dbReference type="GO" id="GO:0004674">
    <property type="term" value="F:protein serine/threonine kinase activity"/>
    <property type="evidence" value="ECO:0007669"/>
    <property type="project" value="TreeGrafter"/>
</dbReference>
<dbReference type="EMBL" id="LSRX01000057">
    <property type="protein sequence ID" value="OLQ11560.1"/>
    <property type="molecule type" value="Genomic_DNA"/>
</dbReference>
<evidence type="ECO:0000256" key="1">
    <source>
        <dbReference type="ARBA" id="ARBA00006485"/>
    </source>
</evidence>
<keyword evidence="2" id="KW-0547">Nucleotide-binding</keyword>
<comment type="caution">
    <text evidence="9">The sequence shown here is derived from an EMBL/GenBank/DDBJ whole genome shotgun (WGS) entry which is preliminary data.</text>
</comment>
<dbReference type="AlphaFoldDB" id="A0A1Q9EVW0"/>
<dbReference type="InterPro" id="IPR011009">
    <property type="entry name" value="Kinase-like_dom_sf"/>
</dbReference>
<comment type="similarity">
    <text evidence="1">Belongs to the protein kinase superfamily. CMGC Ser/Thr protein kinase family. CDC2/CDKX subfamily.</text>
</comment>